<gene>
    <name evidence="2" type="ORF">AKO1_001052</name>
    <name evidence="3" type="ORF">AKO1_015867</name>
</gene>
<evidence type="ECO:0000313" key="2">
    <source>
        <dbReference type="EMBL" id="KAL0487172.1"/>
    </source>
</evidence>
<feature type="transmembrane region" description="Helical" evidence="1">
    <location>
        <begin position="38"/>
        <end position="60"/>
    </location>
</feature>
<keyword evidence="1" id="KW-1133">Transmembrane helix</keyword>
<dbReference type="AlphaFoldDB" id="A0AAW2ZHU7"/>
<sequence length="155" mass="17049">MVVVTLAFGVLCIHFSSKYKSATSTPTCKSSVLNDLIYANAVFDLIAGPIMLVILTYGVATTKDQMLEWVTVKLINVLRIGYSFTVSLGIMTAITVVYFKSDCSHLLELSTDYFRFIVAYWSFTSAGVISAVAGYVILLVNYLSANTESVHSRFN</sequence>
<keyword evidence="4" id="KW-1185">Reference proteome</keyword>
<reference evidence="3 4" key="1">
    <citation type="submission" date="2024-03" db="EMBL/GenBank/DDBJ databases">
        <title>The Acrasis kona genome and developmental transcriptomes reveal deep origins of eukaryotic multicellular pathways.</title>
        <authorList>
            <person name="Sheikh S."/>
            <person name="Fu C.-J."/>
            <person name="Brown M.W."/>
            <person name="Baldauf S.L."/>
        </authorList>
    </citation>
    <scope>NUCLEOTIDE SEQUENCE [LARGE SCALE GENOMIC DNA]</scope>
    <source>
        <strain evidence="3 4">ATCC MYA-3509</strain>
    </source>
</reference>
<proteinExistence type="predicted"/>
<dbReference type="Proteomes" id="UP001431209">
    <property type="component" value="Unassembled WGS sequence"/>
</dbReference>
<dbReference type="EMBL" id="JAOPGA020001490">
    <property type="protein sequence ID" value="KAL0488899.1"/>
    <property type="molecule type" value="Genomic_DNA"/>
</dbReference>
<keyword evidence="1 2" id="KW-0812">Transmembrane</keyword>
<protein>
    <submittedName>
        <fullName evidence="2">3 TM domain-containing transmembrane protein</fullName>
    </submittedName>
</protein>
<feature type="transmembrane region" description="Helical" evidence="1">
    <location>
        <begin position="80"/>
        <end position="99"/>
    </location>
</feature>
<comment type="caution">
    <text evidence="3">The sequence shown here is derived from an EMBL/GenBank/DDBJ whole genome shotgun (WGS) entry which is preliminary data.</text>
</comment>
<name>A0AAW2ZHU7_9EUKA</name>
<evidence type="ECO:0000313" key="3">
    <source>
        <dbReference type="EMBL" id="KAL0488899.1"/>
    </source>
</evidence>
<keyword evidence="1" id="KW-0472">Membrane</keyword>
<evidence type="ECO:0000256" key="1">
    <source>
        <dbReference type="SAM" id="Phobius"/>
    </source>
</evidence>
<accession>A0AAW2ZHU7</accession>
<organism evidence="3 4">
    <name type="scientific">Acrasis kona</name>
    <dbReference type="NCBI Taxonomy" id="1008807"/>
    <lineage>
        <taxon>Eukaryota</taxon>
        <taxon>Discoba</taxon>
        <taxon>Heterolobosea</taxon>
        <taxon>Tetramitia</taxon>
        <taxon>Eutetramitia</taxon>
        <taxon>Acrasidae</taxon>
        <taxon>Acrasis</taxon>
    </lineage>
</organism>
<evidence type="ECO:0000313" key="4">
    <source>
        <dbReference type="Proteomes" id="UP001431209"/>
    </source>
</evidence>
<feature type="transmembrane region" description="Helical" evidence="1">
    <location>
        <begin position="119"/>
        <end position="143"/>
    </location>
</feature>
<dbReference type="EMBL" id="JAOPGA020001313">
    <property type="protein sequence ID" value="KAL0487172.1"/>
    <property type="molecule type" value="Genomic_DNA"/>
</dbReference>